<evidence type="ECO:0000313" key="8">
    <source>
        <dbReference type="EMBL" id="KAB7505850.1"/>
    </source>
</evidence>
<evidence type="ECO:0000256" key="4">
    <source>
        <dbReference type="ARBA" id="ARBA00023136"/>
    </source>
</evidence>
<dbReference type="PANTHER" id="PTHR13439:SF4">
    <property type="entry name" value="TLC DOMAIN-CONTAINING PROTEIN"/>
    <property type="match status" value="1"/>
</dbReference>
<accession>A0A5N5TJC4</accession>
<reference evidence="8 9" key="1">
    <citation type="journal article" date="2019" name="PLoS Biol.">
        <title>Sex chromosomes control vertical transmission of feminizing Wolbachia symbionts in an isopod.</title>
        <authorList>
            <person name="Becking T."/>
            <person name="Chebbi M.A."/>
            <person name="Giraud I."/>
            <person name="Moumen B."/>
            <person name="Laverre T."/>
            <person name="Caubet Y."/>
            <person name="Peccoud J."/>
            <person name="Gilbert C."/>
            <person name="Cordaux R."/>
        </authorList>
    </citation>
    <scope>NUCLEOTIDE SEQUENCE [LARGE SCALE GENOMIC DNA]</scope>
    <source>
        <strain evidence="8">ANa2</strain>
        <tissue evidence="8">Whole body excluding digestive tract and cuticle</tissue>
    </source>
</reference>
<evidence type="ECO:0000256" key="2">
    <source>
        <dbReference type="ARBA" id="ARBA00022692"/>
    </source>
</evidence>
<dbReference type="GO" id="GO:0097035">
    <property type="term" value="P:regulation of membrane lipid distribution"/>
    <property type="evidence" value="ECO:0007669"/>
    <property type="project" value="TreeGrafter"/>
</dbReference>
<keyword evidence="4 5" id="KW-0472">Membrane</keyword>
<proteinExistence type="predicted"/>
<name>A0A5N5TJC4_9CRUS</name>
<dbReference type="OrthoDB" id="10266980at2759"/>
<dbReference type="InterPro" id="IPR006634">
    <property type="entry name" value="TLC-dom"/>
</dbReference>
<protein>
    <submittedName>
        <fullName evidence="8">TLC domain-containing protein 2</fullName>
    </submittedName>
</protein>
<dbReference type="GO" id="GO:0007009">
    <property type="term" value="P:plasma membrane organization"/>
    <property type="evidence" value="ECO:0007669"/>
    <property type="project" value="TreeGrafter"/>
</dbReference>
<keyword evidence="2 5" id="KW-0812">Transmembrane</keyword>
<evidence type="ECO:0000256" key="3">
    <source>
        <dbReference type="ARBA" id="ARBA00022989"/>
    </source>
</evidence>
<evidence type="ECO:0000313" key="9">
    <source>
        <dbReference type="Proteomes" id="UP000326759"/>
    </source>
</evidence>
<evidence type="ECO:0000256" key="5">
    <source>
        <dbReference type="PROSITE-ProRule" id="PRU00205"/>
    </source>
</evidence>
<comment type="caution">
    <text evidence="8">The sequence shown here is derived from an EMBL/GenBank/DDBJ whole genome shotgun (WGS) entry which is preliminary data.</text>
</comment>
<dbReference type="Proteomes" id="UP000326759">
    <property type="component" value="Unassembled WGS sequence"/>
</dbReference>
<dbReference type="PANTHER" id="PTHR13439">
    <property type="entry name" value="CT120 PROTEIN"/>
    <property type="match status" value="1"/>
</dbReference>
<dbReference type="EMBL" id="SEYY01001086">
    <property type="protein sequence ID" value="KAB7505850.1"/>
    <property type="molecule type" value="Genomic_DNA"/>
</dbReference>
<evidence type="ECO:0000256" key="1">
    <source>
        <dbReference type="ARBA" id="ARBA00004141"/>
    </source>
</evidence>
<dbReference type="AlphaFoldDB" id="A0A5N5TJC4"/>
<organism evidence="8 9">
    <name type="scientific">Armadillidium nasatum</name>
    <dbReference type="NCBI Taxonomy" id="96803"/>
    <lineage>
        <taxon>Eukaryota</taxon>
        <taxon>Metazoa</taxon>
        <taxon>Ecdysozoa</taxon>
        <taxon>Arthropoda</taxon>
        <taxon>Crustacea</taxon>
        <taxon>Multicrustacea</taxon>
        <taxon>Malacostraca</taxon>
        <taxon>Eumalacostraca</taxon>
        <taxon>Peracarida</taxon>
        <taxon>Isopoda</taxon>
        <taxon>Oniscidea</taxon>
        <taxon>Crinocheta</taxon>
        <taxon>Armadillidiidae</taxon>
        <taxon>Armadillidium</taxon>
    </lineage>
</organism>
<evidence type="ECO:0000256" key="6">
    <source>
        <dbReference type="SAM" id="Phobius"/>
    </source>
</evidence>
<feature type="transmembrane region" description="Helical" evidence="6">
    <location>
        <begin position="50"/>
        <end position="71"/>
    </location>
</feature>
<sequence>MYLKNIESYFGLISIFVSFWIFFILNKSLTFVIPKAVLKTDKEKWKWKNIMISLIHSVVAGLWAVICFFLFPEMAEDLINSYSTLAHMLVSFSVGLAVIVLMNIVLFIRICSTDFSNKRKSDTKSSESREYKISKEEMMNSTSSNTFFANTQNFHLD</sequence>
<dbReference type="InterPro" id="IPR050846">
    <property type="entry name" value="TLCD"/>
</dbReference>
<dbReference type="GO" id="GO:0071709">
    <property type="term" value="P:membrane assembly"/>
    <property type="evidence" value="ECO:0007669"/>
    <property type="project" value="TreeGrafter"/>
</dbReference>
<comment type="subcellular location">
    <subcellularLocation>
        <location evidence="1">Membrane</location>
        <topology evidence="1">Multi-pass membrane protein</topology>
    </subcellularLocation>
</comment>
<feature type="transmembrane region" description="Helical" evidence="6">
    <location>
        <begin position="6"/>
        <end position="29"/>
    </location>
</feature>
<feature type="domain" description="TLC" evidence="7">
    <location>
        <begin position="42"/>
        <end position="157"/>
    </location>
</feature>
<dbReference type="PROSITE" id="PS50922">
    <property type="entry name" value="TLC"/>
    <property type="match status" value="1"/>
</dbReference>
<evidence type="ECO:0000259" key="7">
    <source>
        <dbReference type="PROSITE" id="PS50922"/>
    </source>
</evidence>
<dbReference type="GO" id="GO:0005886">
    <property type="term" value="C:plasma membrane"/>
    <property type="evidence" value="ECO:0007669"/>
    <property type="project" value="TreeGrafter"/>
</dbReference>
<keyword evidence="9" id="KW-1185">Reference proteome</keyword>
<feature type="transmembrane region" description="Helical" evidence="6">
    <location>
        <begin position="91"/>
        <end position="111"/>
    </location>
</feature>
<keyword evidence="3 6" id="KW-1133">Transmembrane helix</keyword>
<dbReference type="GO" id="GO:0055091">
    <property type="term" value="P:phospholipid homeostasis"/>
    <property type="evidence" value="ECO:0007669"/>
    <property type="project" value="TreeGrafter"/>
</dbReference>
<gene>
    <name evidence="8" type="primary">tlcd2</name>
    <name evidence="8" type="ORF">Anas_03149</name>
</gene>